<gene>
    <name evidence="8" type="ORF">OVA965_LOCUS5286</name>
    <name evidence="9" type="ORF">TMI583_LOCUS5284</name>
</gene>
<feature type="transmembrane region" description="Helical" evidence="6">
    <location>
        <begin position="279"/>
        <end position="299"/>
    </location>
</feature>
<accession>A0A8S2CVE5</accession>
<dbReference type="PANTHER" id="PTHR43791">
    <property type="entry name" value="PERMEASE-RELATED"/>
    <property type="match status" value="1"/>
</dbReference>
<dbReference type="GO" id="GO:0016020">
    <property type="term" value="C:membrane"/>
    <property type="evidence" value="ECO:0007669"/>
    <property type="project" value="UniProtKB-SubCell"/>
</dbReference>
<feature type="signal peptide" evidence="7">
    <location>
        <begin position="1"/>
        <end position="19"/>
    </location>
</feature>
<evidence type="ECO:0000313" key="9">
    <source>
        <dbReference type="EMBL" id="CAF3597746.1"/>
    </source>
</evidence>
<protein>
    <submittedName>
        <fullName evidence="8">Uncharacterized protein</fullName>
    </submittedName>
</protein>
<evidence type="ECO:0000256" key="1">
    <source>
        <dbReference type="ARBA" id="ARBA00004141"/>
    </source>
</evidence>
<name>A0A8S2CVE5_9BILA</name>
<evidence type="ECO:0000256" key="5">
    <source>
        <dbReference type="ARBA" id="ARBA00023136"/>
    </source>
</evidence>
<evidence type="ECO:0000256" key="6">
    <source>
        <dbReference type="SAM" id="Phobius"/>
    </source>
</evidence>
<dbReference type="Gene3D" id="1.20.1250.20">
    <property type="entry name" value="MFS general substrate transporter like domains"/>
    <property type="match status" value="1"/>
</dbReference>
<feature type="transmembrane region" description="Helical" evidence="6">
    <location>
        <begin position="187"/>
        <end position="205"/>
    </location>
</feature>
<keyword evidence="2" id="KW-0813">Transport</keyword>
<feature type="transmembrane region" description="Helical" evidence="6">
    <location>
        <begin position="53"/>
        <end position="73"/>
    </location>
</feature>
<dbReference type="EMBL" id="CAJNOK010001475">
    <property type="protein sequence ID" value="CAF0813847.1"/>
    <property type="molecule type" value="Genomic_DNA"/>
</dbReference>
<dbReference type="GO" id="GO:0022857">
    <property type="term" value="F:transmembrane transporter activity"/>
    <property type="evidence" value="ECO:0007669"/>
    <property type="project" value="InterPro"/>
</dbReference>
<evidence type="ECO:0000313" key="10">
    <source>
        <dbReference type="Proteomes" id="UP000677228"/>
    </source>
</evidence>
<dbReference type="InterPro" id="IPR011701">
    <property type="entry name" value="MFS"/>
</dbReference>
<feature type="transmembrane region" description="Helical" evidence="6">
    <location>
        <begin position="122"/>
        <end position="142"/>
    </location>
</feature>
<keyword evidence="5 6" id="KW-0472">Membrane</keyword>
<sequence length="334" mass="37500">MFVWGSIMMLMALVRNAAALIAARFFLVRIKSQSAYGIGKLENKGGLTAWQWIFLLEGAPTVCLAVLTFFFLADFPAKAKWLNQCEKDLLADRLRKDADVINDDEGEMSWKQIKSAFLDWQVLFYMLIYISTVTPVYGLNLFLPTIINDMGYSVANTQLLTIPPYVVSCVITILVSWNSGRMEERGYHISSLLLIGICGFLYLILSKNVALYFGAFIACIGSLTLSSLILSWATNNIGGQTKRTVVTALVVGFGNIGGILSGFIYGIENDSPYYHKGHCIMLGFMCCAFLLLLVFKFLLTCENSRREKLTHEQFALEAVVSRFSDKHPRFRYIT</sequence>
<dbReference type="PANTHER" id="PTHR43791:SF36">
    <property type="entry name" value="TRANSPORTER, PUTATIVE (AFU_ORTHOLOGUE AFUA_6G08340)-RELATED"/>
    <property type="match status" value="1"/>
</dbReference>
<keyword evidence="3 6" id="KW-0812">Transmembrane</keyword>
<dbReference type="Proteomes" id="UP000682733">
    <property type="component" value="Unassembled WGS sequence"/>
</dbReference>
<evidence type="ECO:0000256" key="3">
    <source>
        <dbReference type="ARBA" id="ARBA00022692"/>
    </source>
</evidence>
<organism evidence="8 10">
    <name type="scientific">Didymodactylos carnosus</name>
    <dbReference type="NCBI Taxonomy" id="1234261"/>
    <lineage>
        <taxon>Eukaryota</taxon>
        <taxon>Metazoa</taxon>
        <taxon>Spiralia</taxon>
        <taxon>Gnathifera</taxon>
        <taxon>Rotifera</taxon>
        <taxon>Eurotatoria</taxon>
        <taxon>Bdelloidea</taxon>
        <taxon>Philodinida</taxon>
        <taxon>Philodinidae</taxon>
        <taxon>Didymodactylos</taxon>
    </lineage>
</organism>
<keyword evidence="7" id="KW-0732">Signal</keyword>
<dbReference type="AlphaFoldDB" id="A0A8S2CVE5"/>
<evidence type="ECO:0000256" key="4">
    <source>
        <dbReference type="ARBA" id="ARBA00022989"/>
    </source>
</evidence>
<dbReference type="Proteomes" id="UP000677228">
    <property type="component" value="Unassembled WGS sequence"/>
</dbReference>
<reference evidence="8" key="1">
    <citation type="submission" date="2021-02" db="EMBL/GenBank/DDBJ databases">
        <authorList>
            <person name="Nowell W R."/>
        </authorList>
    </citation>
    <scope>NUCLEOTIDE SEQUENCE</scope>
</reference>
<feature type="transmembrane region" description="Helical" evidence="6">
    <location>
        <begin position="211"/>
        <end position="233"/>
    </location>
</feature>
<dbReference type="FunFam" id="1.20.1250.20:FF:000013">
    <property type="entry name" value="MFS general substrate transporter"/>
    <property type="match status" value="1"/>
</dbReference>
<evidence type="ECO:0000256" key="2">
    <source>
        <dbReference type="ARBA" id="ARBA00022448"/>
    </source>
</evidence>
<dbReference type="EMBL" id="CAJOBA010001475">
    <property type="protein sequence ID" value="CAF3597746.1"/>
    <property type="molecule type" value="Genomic_DNA"/>
</dbReference>
<comment type="subcellular location">
    <subcellularLocation>
        <location evidence="1">Membrane</location>
        <topology evidence="1">Multi-pass membrane protein</topology>
    </subcellularLocation>
</comment>
<feature type="transmembrane region" description="Helical" evidence="6">
    <location>
        <begin position="245"/>
        <end position="267"/>
    </location>
</feature>
<comment type="caution">
    <text evidence="8">The sequence shown here is derived from an EMBL/GenBank/DDBJ whole genome shotgun (WGS) entry which is preliminary data.</text>
</comment>
<keyword evidence="4 6" id="KW-1133">Transmembrane helix</keyword>
<evidence type="ECO:0000256" key="7">
    <source>
        <dbReference type="SAM" id="SignalP"/>
    </source>
</evidence>
<dbReference type="Pfam" id="PF07690">
    <property type="entry name" value="MFS_1"/>
    <property type="match status" value="1"/>
</dbReference>
<proteinExistence type="predicted"/>
<evidence type="ECO:0000313" key="8">
    <source>
        <dbReference type="EMBL" id="CAF0813847.1"/>
    </source>
</evidence>
<feature type="transmembrane region" description="Helical" evidence="6">
    <location>
        <begin position="162"/>
        <end position="180"/>
    </location>
</feature>
<dbReference type="InterPro" id="IPR036259">
    <property type="entry name" value="MFS_trans_sf"/>
</dbReference>
<feature type="chain" id="PRO_5036273373" evidence="7">
    <location>
        <begin position="20"/>
        <end position="334"/>
    </location>
</feature>
<dbReference type="SUPFAM" id="SSF103473">
    <property type="entry name" value="MFS general substrate transporter"/>
    <property type="match status" value="1"/>
</dbReference>